<proteinExistence type="predicted"/>
<keyword evidence="1" id="KW-0732">Signal</keyword>
<evidence type="ECO:0000256" key="1">
    <source>
        <dbReference type="SAM" id="SignalP"/>
    </source>
</evidence>
<accession>A0AAV9WPD8</accession>
<organism evidence="2 3">
    <name type="scientific">Arthrobotrys musiformis</name>
    <dbReference type="NCBI Taxonomy" id="47236"/>
    <lineage>
        <taxon>Eukaryota</taxon>
        <taxon>Fungi</taxon>
        <taxon>Dikarya</taxon>
        <taxon>Ascomycota</taxon>
        <taxon>Pezizomycotina</taxon>
        <taxon>Orbiliomycetes</taxon>
        <taxon>Orbiliales</taxon>
        <taxon>Orbiliaceae</taxon>
        <taxon>Arthrobotrys</taxon>
    </lineage>
</organism>
<dbReference type="Proteomes" id="UP001370758">
    <property type="component" value="Unassembled WGS sequence"/>
</dbReference>
<protein>
    <submittedName>
        <fullName evidence="2">Uncharacterized protein</fullName>
    </submittedName>
</protein>
<comment type="caution">
    <text evidence="2">The sequence shown here is derived from an EMBL/GenBank/DDBJ whole genome shotgun (WGS) entry which is preliminary data.</text>
</comment>
<name>A0AAV9WPD8_9PEZI</name>
<feature type="signal peptide" evidence="1">
    <location>
        <begin position="1"/>
        <end position="22"/>
    </location>
</feature>
<evidence type="ECO:0000313" key="3">
    <source>
        <dbReference type="Proteomes" id="UP001370758"/>
    </source>
</evidence>
<keyword evidence="3" id="KW-1185">Reference proteome</keyword>
<evidence type="ECO:0000313" key="2">
    <source>
        <dbReference type="EMBL" id="KAK6511742.1"/>
    </source>
</evidence>
<dbReference type="EMBL" id="JAVHJL010000001">
    <property type="protein sequence ID" value="KAK6511742.1"/>
    <property type="molecule type" value="Genomic_DNA"/>
</dbReference>
<gene>
    <name evidence="2" type="ORF">TWF481_000648</name>
</gene>
<feature type="chain" id="PRO_5043956608" evidence="1">
    <location>
        <begin position="23"/>
        <end position="237"/>
    </location>
</feature>
<dbReference type="AlphaFoldDB" id="A0AAV9WPD8"/>
<reference evidence="2 3" key="1">
    <citation type="submission" date="2023-08" db="EMBL/GenBank/DDBJ databases">
        <authorList>
            <person name="Palmer J.M."/>
        </authorList>
    </citation>
    <scope>NUCLEOTIDE SEQUENCE [LARGE SCALE GENOMIC DNA]</scope>
    <source>
        <strain evidence="2 3">TWF481</strain>
    </source>
</reference>
<sequence length="237" mass="26058">MLPKTLPLVAFILTFTTATAVADPIVKPEPVKYSYPTPSCTTNFYDAFVTDTAKQRPPIYLQIRSSNPQIDGRNVVLRPDDKAPGIQRAVIDGNLNSPTLAIQMRKGVLYSVGRDFSNNLFDLGPVGGFRNLTYNAVTLTGNAELIFQNLTRKVKPDFRRSYKLFELVGGGDVAEYGLYSKVPNLVVNGFIACKRRDSKGSYWQMIYTVSGGSSTQDPKGCEYIGLNVILTPSLISS</sequence>